<comment type="caution">
    <text evidence="4">The sequence shown here is derived from an EMBL/GenBank/DDBJ whole genome shotgun (WGS) entry which is preliminary data.</text>
</comment>
<dbReference type="InterPro" id="IPR025196">
    <property type="entry name" value="DUF4126"/>
</dbReference>
<evidence type="ECO:0000256" key="1">
    <source>
        <dbReference type="SAM" id="MobiDB-lite"/>
    </source>
</evidence>
<keyword evidence="2" id="KW-0472">Membrane</keyword>
<feature type="transmembrane region" description="Helical" evidence="2">
    <location>
        <begin position="6"/>
        <end position="28"/>
    </location>
</feature>
<dbReference type="Proteomes" id="UP000292027">
    <property type="component" value="Unassembled WGS sequence"/>
</dbReference>
<feature type="transmembrane region" description="Helical" evidence="2">
    <location>
        <begin position="40"/>
        <end position="60"/>
    </location>
</feature>
<dbReference type="RefSeq" id="WP_130446684.1">
    <property type="nucleotide sequence ID" value="NZ_SHKR01000014.1"/>
</dbReference>
<reference evidence="4 5" key="1">
    <citation type="journal article" date="2015" name="Stand. Genomic Sci.">
        <title>Genomic Encyclopedia of Bacterial and Archaeal Type Strains, Phase III: the genomes of soil and plant-associated and newly described type strains.</title>
        <authorList>
            <person name="Whitman W.B."/>
            <person name="Woyke T."/>
            <person name="Klenk H.P."/>
            <person name="Zhou Y."/>
            <person name="Lilburn T.G."/>
            <person name="Beck B.J."/>
            <person name="De Vos P."/>
            <person name="Vandamme P."/>
            <person name="Eisen J.A."/>
            <person name="Garrity G."/>
            <person name="Hugenholtz P."/>
            <person name="Kyrpides N.C."/>
        </authorList>
    </citation>
    <scope>NUCLEOTIDE SEQUENCE [LARGE SCALE GENOMIC DNA]</scope>
    <source>
        <strain evidence="4 5">VKM Ac-2540</strain>
    </source>
</reference>
<name>A0A4Q7WP78_9ACTN</name>
<protein>
    <submittedName>
        <fullName evidence="4">Uncharacterized protein DUF4126</fullName>
    </submittedName>
</protein>
<dbReference type="AlphaFoldDB" id="A0A4Q7WP78"/>
<keyword evidence="2" id="KW-1133">Transmembrane helix</keyword>
<sequence length="215" mass="22340">MEALPLAITTGWASGVNAYVCVLILGLLGRFAGADDVPHALTTTPVLIAAGVLFAFEFVADKIPYVDSAWDAISTVIRPTIGAILAAMLSGEASTLHQAIIATTGGLVALLSHTVKASLRLAINTSPEPVTNIAASSGEDVAVASVVTLAAFHPEAALIVASVLLILGLIGVYFAFRFIRRGYRRFKAWRERRSTPATGSSAALPDRGGGVGEEK</sequence>
<dbReference type="OrthoDB" id="181455at2"/>
<evidence type="ECO:0000259" key="3">
    <source>
        <dbReference type="Pfam" id="PF13548"/>
    </source>
</evidence>
<dbReference type="Pfam" id="PF13548">
    <property type="entry name" value="DUF4126"/>
    <property type="match status" value="1"/>
</dbReference>
<organism evidence="4 5">
    <name type="scientific">Kribbella rubisoli</name>
    <dbReference type="NCBI Taxonomy" id="3075929"/>
    <lineage>
        <taxon>Bacteria</taxon>
        <taxon>Bacillati</taxon>
        <taxon>Actinomycetota</taxon>
        <taxon>Actinomycetes</taxon>
        <taxon>Propionibacteriales</taxon>
        <taxon>Kribbellaceae</taxon>
        <taxon>Kribbella</taxon>
    </lineage>
</organism>
<gene>
    <name evidence="4" type="ORF">EV645_5313</name>
</gene>
<feature type="transmembrane region" description="Helical" evidence="2">
    <location>
        <begin position="156"/>
        <end position="176"/>
    </location>
</feature>
<proteinExistence type="predicted"/>
<keyword evidence="5" id="KW-1185">Reference proteome</keyword>
<feature type="region of interest" description="Disordered" evidence="1">
    <location>
        <begin position="196"/>
        <end position="215"/>
    </location>
</feature>
<feature type="domain" description="DUF4126" evidence="3">
    <location>
        <begin position="6"/>
        <end position="169"/>
    </location>
</feature>
<keyword evidence="2" id="KW-0812">Transmembrane</keyword>
<accession>A0A4Q7WP78</accession>
<evidence type="ECO:0000256" key="2">
    <source>
        <dbReference type="SAM" id="Phobius"/>
    </source>
</evidence>
<dbReference type="EMBL" id="SHKR01000014">
    <property type="protein sequence ID" value="RZU12052.1"/>
    <property type="molecule type" value="Genomic_DNA"/>
</dbReference>
<evidence type="ECO:0000313" key="5">
    <source>
        <dbReference type="Proteomes" id="UP000292027"/>
    </source>
</evidence>
<evidence type="ECO:0000313" key="4">
    <source>
        <dbReference type="EMBL" id="RZU12052.1"/>
    </source>
</evidence>